<dbReference type="OrthoDB" id="425950at2759"/>
<proteinExistence type="predicted"/>
<dbReference type="Proteomes" id="UP001152798">
    <property type="component" value="Chromosome 5"/>
</dbReference>
<name>A0A9P0MRK2_NEZVI</name>
<reference evidence="1" key="1">
    <citation type="submission" date="2022-01" db="EMBL/GenBank/DDBJ databases">
        <authorList>
            <person name="King R."/>
        </authorList>
    </citation>
    <scope>NUCLEOTIDE SEQUENCE</scope>
</reference>
<organism evidence="1 2">
    <name type="scientific">Nezara viridula</name>
    <name type="common">Southern green stink bug</name>
    <name type="synonym">Cimex viridulus</name>
    <dbReference type="NCBI Taxonomy" id="85310"/>
    <lineage>
        <taxon>Eukaryota</taxon>
        <taxon>Metazoa</taxon>
        <taxon>Ecdysozoa</taxon>
        <taxon>Arthropoda</taxon>
        <taxon>Hexapoda</taxon>
        <taxon>Insecta</taxon>
        <taxon>Pterygota</taxon>
        <taxon>Neoptera</taxon>
        <taxon>Paraneoptera</taxon>
        <taxon>Hemiptera</taxon>
        <taxon>Heteroptera</taxon>
        <taxon>Panheteroptera</taxon>
        <taxon>Pentatomomorpha</taxon>
        <taxon>Pentatomoidea</taxon>
        <taxon>Pentatomidae</taxon>
        <taxon>Pentatominae</taxon>
        <taxon>Nezara</taxon>
    </lineage>
</organism>
<keyword evidence="2" id="KW-1185">Reference proteome</keyword>
<gene>
    <name evidence="1" type="ORF">NEZAVI_LOCUS10965</name>
</gene>
<sequence length="32" mass="3704">MIVLLTGFTFPFHFLATFVKMLSPSLFYNYGT</sequence>
<protein>
    <submittedName>
        <fullName evidence="1">Uncharacterized protein</fullName>
    </submittedName>
</protein>
<dbReference type="AlphaFoldDB" id="A0A9P0MRK2"/>
<evidence type="ECO:0000313" key="1">
    <source>
        <dbReference type="EMBL" id="CAH1402055.1"/>
    </source>
</evidence>
<evidence type="ECO:0000313" key="2">
    <source>
        <dbReference type="Proteomes" id="UP001152798"/>
    </source>
</evidence>
<accession>A0A9P0MRK2</accession>
<dbReference type="EMBL" id="OV725081">
    <property type="protein sequence ID" value="CAH1402055.1"/>
    <property type="molecule type" value="Genomic_DNA"/>
</dbReference>